<dbReference type="EMBL" id="LVLJ01001517">
    <property type="protein sequence ID" value="OAE29124.1"/>
    <property type="molecule type" value="Genomic_DNA"/>
</dbReference>
<accession>A0A176W7Z7</accession>
<reference evidence="1" key="1">
    <citation type="submission" date="2016-03" db="EMBL/GenBank/DDBJ databases">
        <title>Mechanisms controlling the formation of the plant cell surface in tip-growing cells are functionally conserved among land plants.</title>
        <authorList>
            <person name="Honkanen S."/>
            <person name="Jones V.A."/>
            <person name="Morieri G."/>
            <person name="Champion C."/>
            <person name="Hetherington A.J."/>
            <person name="Kelly S."/>
            <person name="Saint-Marcoux D."/>
            <person name="Proust H."/>
            <person name="Prescott H."/>
            <person name="Dolan L."/>
        </authorList>
    </citation>
    <scope>NUCLEOTIDE SEQUENCE [LARGE SCALE GENOMIC DNA]</scope>
    <source>
        <tissue evidence="1">Whole gametophyte</tissue>
    </source>
</reference>
<proteinExistence type="predicted"/>
<dbReference type="Proteomes" id="UP000077202">
    <property type="component" value="Unassembled WGS sequence"/>
</dbReference>
<sequence>MPQKAVRIGLELILCHRVQRAGGHEWLSGVKIMVYMLHAYLQPSFGVCLDRCLRAICGSLPEWYEGMDLVTAVAGLFHHLPHEGPPLDRSTSVINVLSADELFQTEIMVDGVRVIRQSFKRRRSGEESEEWTLREVDPDRLVLLGAPGGLDLAHHLRTWSAPI</sequence>
<evidence type="ECO:0000313" key="2">
    <source>
        <dbReference type="Proteomes" id="UP000077202"/>
    </source>
</evidence>
<gene>
    <name evidence="1" type="ORF">AXG93_1390s1070</name>
</gene>
<name>A0A176W7Z7_MARPO</name>
<dbReference type="AlphaFoldDB" id="A0A176W7Z7"/>
<protein>
    <submittedName>
        <fullName evidence="1">Uncharacterized protein</fullName>
    </submittedName>
</protein>
<comment type="caution">
    <text evidence="1">The sequence shown here is derived from an EMBL/GenBank/DDBJ whole genome shotgun (WGS) entry which is preliminary data.</text>
</comment>
<evidence type="ECO:0000313" key="1">
    <source>
        <dbReference type="EMBL" id="OAE29124.1"/>
    </source>
</evidence>
<keyword evidence="2" id="KW-1185">Reference proteome</keyword>
<organism evidence="1 2">
    <name type="scientific">Marchantia polymorpha subsp. ruderalis</name>
    <dbReference type="NCBI Taxonomy" id="1480154"/>
    <lineage>
        <taxon>Eukaryota</taxon>
        <taxon>Viridiplantae</taxon>
        <taxon>Streptophyta</taxon>
        <taxon>Embryophyta</taxon>
        <taxon>Marchantiophyta</taxon>
        <taxon>Marchantiopsida</taxon>
        <taxon>Marchantiidae</taxon>
        <taxon>Marchantiales</taxon>
        <taxon>Marchantiaceae</taxon>
        <taxon>Marchantia</taxon>
    </lineage>
</organism>